<keyword evidence="1" id="KW-1133">Transmembrane helix</keyword>
<feature type="domain" description="Transglycosylase SLT" evidence="2">
    <location>
        <begin position="184"/>
        <end position="232"/>
    </location>
</feature>
<dbReference type="InterPro" id="IPR023346">
    <property type="entry name" value="Lysozyme-like_dom_sf"/>
</dbReference>
<dbReference type="Pfam" id="PF13406">
    <property type="entry name" value="SLT_2"/>
    <property type="match status" value="1"/>
</dbReference>
<comment type="caution">
    <text evidence="3">The sequence shown here is derived from an EMBL/GenBank/DDBJ whole genome shotgun (WGS) entry which is preliminary data.</text>
</comment>
<dbReference type="PANTHER" id="PTHR30163">
    <property type="entry name" value="MEMBRANE-BOUND LYTIC MUREIN TRANSGLYCOSYLASE B"/>
    <property type="match status" value="1"/>
</dbReference>
<dbReference type="InterPro" id="IPR031304">
    <property type="entry name" value="SLT_2"/>
</dbReference>
<keyword evidence="1" id="KW-0472">Membrane</keyword>
<gene>
    <name evidence="3" type="ORF">FHR82_007487</name>
</gene>
<keyword evidence="4" id="KW-1185">Reference proteome</keyword>
<dbReference type="SUPFAM" id="SSF53955">
    <property type="entry name" value="Lysozyme-like"/>
    <property type="match status" value="1"/>
</dbReference>
<evidence type="ECO:0000259" key="2">
    <source>
        <dbReference type="Pfam" id="PF13406"/>
    </source>
</evidence>
<evidence type="ECO:0000313" key="3">
    <source>
        <dbReference type="EMBL" id="MBB4911227.1"/>
    </source>
</evidence>
<proteinExistence type="predicted"/>
<dbReference type="PANTHER" id="PTHR30163:SF8">
    <property type="entry name" value="LYTIC MUREIN TRANSGLYCOSYLASE"/>
    <property type="match status" value="1"/>
</dbReference>
<organism evidence="3 4">
    <name type="scientific">Actinophytocola algeriensis</name>
    <dbReference type="NCBI Taxonomy" id="1768010"/>
    <lineage>
        <taxon>Bacteria</taxon>
        <taxon>Bacillati</taxon>
        <taxon>Actinomycetota</taxon>
        <taxon>Actinomycetes</taxon>
        <taxon>Pseudonocardiales</taxon>
        <taxon>Pseudonocardiaceae</taxon>
    </lineage>
</organism>
<dbReference type="GO" id="GO:0008933">
    <property type="term" value="F:peptidoglycan lytic transglycosylase activity"/>
    <property type="evidence" value="ECO:0007669"/>
    <property type="project" value="TreeGrafter"/>
</dbReference>
<protein>
    <submittedName>
        <fullName evidence="3">Membrane-bound lytic murein transglycosylase B</fullName>
    </submittedName>
</protein>
<dbReference type="InterPro" id="IPR043426">
    <property type="entry name" value="MltB-like"/>
</dbReference>
<accession>A0A7W7QCV0</accession>
<dbReference type="Gene3D" id="1.10.530.10">
    <property type="match status" value="1"/>
</dbReference>
<sequence length="272" mass="28190">MSSPVPTIERPAPEPPPRRKLGWLILLVAALIAGVTVVVIGFDRRAPLTTPTTPPPGFEVPELNAAPGAAVPTVTAVAQGRTGTSLSAWADRLSEKTQIPARSLVAYAEAEIAVRTSDPDCGINWATLAGVGRVESHHGRYGGSDIGDDGVLTPPIIGIPLDGSPGVRAIQDTDGGRLDGDTRWDRAVGAMQFLPTTWARWGVRANGDGTPPDPQNIDDAALSAAGYLCASGGDLSSAAGWWQAVMTYNQSVAYGRNVFDGADAYAKAAAGL</sequence>
<keyword evidence="1" id="KW-0812">Transmembrane</keyword>
<reference evidence="3 4" key="1">
    <citation type="submission" date="2020-08" db="EMBL/GenBank/DDBJ databases">
        <title>Genomic Encyclopedia of Type Strains, Phase III (KMG-III): the genomes of soil and plant-associated and newly described type strains.</title>
        <authorList>
            <person name="Whitman W."/>
        </authorList>
    </citation>
    <scope>NUCLEOTIDE SEQUENCE [LARGE SCALE GENOMIC DNA]</scope>
    <source>
        <strain evidence="3 4">CECT 8960</strain>
    </source>
</reference>
<dbReference type="Proteomes" id="UP000520767">
    <property type="component" value="Unassembled WGS sequence"/>
</dbReference>
<dbReference type="EMBL" id="JACHJQ010000009">
    <property type="protein sequence ID" value="MBB4911227.1"/>
    <property type="molecule type" value="Genomic_DNA"/>
</dbReference>
<dbReference type="GO" id="GO:0009253">
    <property type="term" value="P:peptidoglycan catabolic process"/>
    <property type="evidence" value="ECO:0007669"/>
    <property type="project" value="TreeGrafter"/>
</dbReference>
<dbReference type="AlphaFoldDB" id="A0A7W7QCV0"/>
<evidence type="ECO:0000256" key="1">
    <source>
        <dbReference type="SAM" id="Phobius"/>
    </source>
</evidence>
<feature type="transmembrane region" description="Helical" evidence="1">
    <location>
        <begin position="21"/>
        <end position="42"/>
    </location>
</feature>
<name>A0A7W7QCV0_9PSEU</name>
<dbReference type="RefSeq" id="WP_311771452.1">
    <property type="nucleotide sequence ID" value="NZ_JACHJQ010000009.1"/>
</dbReference>
<evidence type="ECO:0000313" key="4">
    <source>
        <dbReference type="Proteomes" id="UP000520767"/>
    </source>
</evidence>
<dbReference type="CDD" id="cd13399">
    <property type="entry name" value="Slt35-like"/>
    <property type="match status" value="1"/>
</dbReference>